<evidence type="ECO:0000256" key="4">
    <source>
        <dbReference type="ARBA" id="ARBA00022777"/>
    </source>
</evidence>
<reference evidence="9 10" key="1">
    <citation type="submission" date="2019-02" db="EMBL/GenBank/DDBJ databases">
        <title>Deep-cultivation of Planctomycetes and their phenomic and genomic characterization uncovers novel biology.</title>
        <authorList>
            <person name="Wiegand S."/>
            <person name="Jogler M."/>
            <person name="Boedeker C."/>
            <person name="Pinto D."/>
            <person name="Vollmers J."/>
            <person name="Rivas-Marin E."/>
            <person name="Kohn T."/>
            <person name="Peeters S.H."/>
            <person name="Heuer A."/>
            <person name="Rast P."/>
            <person name="Oberbeckmann S."/>
            <person name="Bunk B."/>
            <person name="Jeske O."/>
            <person name="Meyerdierks A."/>
            <person name="Storesund J.E."/>
            <person name="Kallscheuer N."/>
            <person name="Luecker S."/>
            <person name="Lage O.M."/>
            <person name="Pohl T."/>
            <person name="Merkel B.J."/>
            <person name="Hornburger P."/>
            <person name="Mueller R.-W."/>
            <person name="Bruemmer F."/>
            <person name="Labrenz M."/>
            <person name="Spormann A.M."/>
            <person name="Op den Camp H."/>
            <person name="Overmann J."/>
            <person name="Amann R."/>
            <person name="Jetten M.S.M."/>
            <person name="Mascher T."/>
            <person name="Medema M.H."/>
            <person name="Devos D.P."/>
            <person name="Kaster A.-K."/>
            <person name="Ovreas L."/>
            <person name="Rohde M."/>
            <person name="Galperin M.Y."/>
            <person name="Jogler C."/>
        </authorList>
    </citation>
    <scope>NUCLEOTIDE SEQUENCE [LARGE SCALE GENOMIC DNA]</scope>
    <source>
        <strain evidence="9 10">K23_9</strain>
    </source>
</reference>
<dbReference type="InterPro" id="IPR013750">
    <property type="entry name" value="GHMP_kinase_C_dom"/>
</dbReference>
<feature type="region of interest" description="Disordered" evidence="6">
    <location>
        <begin position="180"/>
        <end position="200"/>
    </location>
</feature>
<dbReference type="InterPro" id="IPR006204">
    <property type="entry name" value="GHMP_kinase_N_dom"/>
</dbReference>
<feature type="domain" description="GHMP kinase N-terminal" evidence="7">
    <location>
        <begin position="61"/>
        <end position="136"/>
    </location>
</feature>
<dbReference type="GO" id="GO:0004413">
    <property type="term" value="F:homoserine kinase activity"/>
    <property type="evidence" value="ECO:0007669"/>
    <property type="project" value="UniProtKB-EC"/>
</dbReference>
<feature type="compositionally biased region" description="Polar residues" evidence="6">
    <location>
        <begin position="180"/>
        <end position="189"/>
    </location>
</feature>
<evidence type="ECO:0000256" key="6">
    <source>
        <dbReference type="SAM" id="MobiDB-lite"/>
    </source>
</evidence>
<evidence type="ECO:0000313" key="9">
    <source>
        <dbReference type="EMBL" id="QDT12963.1"/>
    </source>
</evidence>
<dbReference type="InterPro" id="IPR004422">
    <property type="entry name" value="RFAP_synthase"/>
</dbReference>
<feature type="domain" description="GHMP kinase C-terminal" evidence="8">
    <location>
        <begin position="218"/>
        <end position="299"/>
    </location>
</feature>
<proteinExistence type="predicted"/>
<dbReference type="PIRSF" id="PIRSF004884">
    <property type="entry name" value="Sugar_kin_arch"/>
    <property type="match status" value="1"/>
</dbReference>
<evidence type="ECO:0000256" key="5">
    <source>
        <dbReference type="ARBA" id="ARBA00022840"/>
    </source>
</evidence>
<dbReference type="AlphaFoldDB" id="A0A517P0R6"/>
<dbReference type="InterPro" id="IPR020568">
    <property type="entry name" value="Ribosomal_Su5_D2-typ_SF"/>
</dbReference>
<name>A0A517P0R6_9BACT</name>
<dbReference type="RefSeq" id="WP_419189319.1">
    <property type="nucleotide sequence ID" value="NZ_CP036526.1"/>
</dbReference>
<keyword evidence="1" id="KW-0028">Amino-acid biosynthesis</keyword>
<dbReference type="PANTHER" id="PTHR20861:SF1">
    <property type="entry name" value="HOMOSERINE KINASE"/>
    <property type="match status" value="1"/>
</dbReference>
<gene>
    <name evidence="9" type="primary">thrB</name>
    <name evidence="9" type="ORF">K239x_49780</name>
</gene>
<sequence length="317" mass="34226">MTSPSDHFGKTVRIATGSRLHFGLVDTASPFGGVGVMIDRPVTEVVVTAAEQFSCTDSTNRVSDIADRLCEVLGLAERPACRIEIMQRAPSHHGLGTGTQLSMAVAESMVVFLGADLSGELLTTEIADRGKRSAVGSHGYFHGGMIYESSDEGHSLNAIVQRAELPDQWRVLVLRPTESAPTVSGTDEQNQFDRLGSAPASQRERLQKTVGEELLPAALSCDFEAFCDSLHRYNHDSGLLFDRVQGGPYSSRAIADLVDLLQSSGATGVGQSSWGPSVFCWCESDGSADELMQRLQATGIRIQKCRVENQPRQIQVT</sequence>
<keyword evidence="10" id="KW-1185">Reference proteome</keyword>
<keyword evidence="3" id="KW-0547">Nucleotide-binding</keyword>
<dbReference type="SUPFAM" id="SSF54211">
    <property type="entry name" value="Ribosomal protein S5 domain 2-like"/>
    <property type="match status" value="1"/>
</dbReference>
<evidence type="ECO:0000256" key="2">
    <source>
        <dbReference type="ARBA" id="ARBA00022679"/>
    </source>
</evidence>
<keyword evidence="2 9" id="KW-0808">Transferase</keyword>
<keyword evidence="4 9" id="KW-0418">Kinase</keyword>
<accession>A0A517P0R6</accession>
<keyword evidence="5" id="KW-0067">ATP-binding</keyword>
<dbReference type="Pfam" id="PF00288">
    <property type="entry name" value="GHMP_kinases_N"/>
    <property type="match status" value="1"/>
</dbReference>
<evidence type="ECO:0000313" key="10">
    <source>
        <dbReference type="Proteomes" id="UP000319817"/>
    </source>
</evidence>
<evidence type="ECO:0000259" key="8">
    <source>
        <dbReference type="Pfam" id="PF08544"/>
    </source>
</evidence>
<dbReference type="Pfam" id="PF08544">
    <property type="entry name" value="GHMP_kinases_C"/>
    <property type="match status" value="1"/>
</dbReference>
<dbReference type="Proteomes" id="UP000319817">
    <property type="component" value="Chromosome"/>
</dbReference>
<dbReference type="GO" id="GO:0005524">
    <property type="term" value="F:ATP binding"/>
    <property type="evidence" value="ECO:0007669"/>
    <property type="project" value="UniProtKB-KW"/>
</dbReference>
<protein>
    <submittedName>
        <fullName evidence="9">Homoserine kinase</fullName>
        <ecNumber evidence="9">2.7.1.39</ecNumber>
    </submittedName>
</protein>
<evidence type="ECO:0000256" key="3">
    <source>
        <dbReference type="ARBA" id="ARBA00022741"/>
    </source>
</evidence>
<evidence type="ECO:0000256" key="1">
    <source>
        <dbReference type="ARBA" id="ARBA00022605"/>
    </source>
</evidence>
<dbReference type="EC" id="2.7.1.39" evidence="9"/>
<dbReference type="Gene3D" id="3.30.70.890">
    <property type="entry name" value="GHMP kinase, C-terminal domain"/>
    <property type="match status" value="1"/>
</dbReference>
<dbReference type="InterPro" id="IPR036554">
    <property type="entry name" value="GHMP_kinase_C_sf"/>
</dbReference>
<dbReference type="PANTHER" id="PTHR20861">
    <property type="entry name" value="HOMOSERINE/4-DIPHOSPHOCYTIDYL-2-C-METHYL-D-ERYTHRITOL KINASE"/>
    <property type="match status" value="1"/>
</dbReference>
<organism evidence="9 10">
    <name type="scientific">Stieleria marina</name>
    <dbReference type="NCBI Taxonomy" id="1930275"/>
    <lineage>
        <taxon>Bacteria</taxon>
        <taxon>Pseudomonadati</taxon>
        <taxon>Planctomycetota</taxon>
        <taxon>Planctomycetia</taxon>
        <taxon>Pirellulales</taxon>
        <taxon>Pirellulaceae</taxon>
        <taxon>Stieleria</taxon>
    </lineage>
</organism>
<dbReference type="EMBL" id="CP036526">
    <property type="protein sequence ID" value="QDT12963.1"/>
    <property type="molecule type" value="Genomic_DNA"/>
</dbReference>
<evidence type="ECO:0000259" key="7">
    <source>
        <dbReference type="Pfam" id="PF00288"/>
    </source>
</evidence>
<dbReference type="GO" id="GO:0008652">
    <property type="term" value="P:amino acid biosynthetic process"/>
    <property type="evidence" value="ECO:0007669"/>
    <property type="project" value="UniProtKB-KW"/>
</dbReference>